<feature type="region of interest" description="Disordered" evidence="6">
    <location>
        <begin position="551"/>
        <end position="584"/>
    </location>
</feature>
<dbReference type="PANTHER" id="PTHR24379:SF121">
    <property type="entry name" value="C2H2-TYPE DOMAIN-CONTAINING PROTEIN"/>
    <property type="match status" value="1"/>
</dbReference>
<dbReference type="Proteomes" id="UP000466442">
    <property type="component" value="Unassembled WGS sequence"/>
</dbReference>
<keyword evidence="2" id="KW-0677">Repeat</keyword>
<dbReference type="PANTHER" id="PTHR24379">
    <property type="entry name" value="KRAB AND ZINC FINGER DOMAIN-CONTAINING"/>
    <property type="match status" value="1"/>
</dbReference>
<feature type="region of interest" description="Disordered" evidence="6">
    <location>
        <begin position="63"/>
        <end position="82"/>
    </location>
</feature>
<feature type="domain" description="C2H2-type" evidence="7">
    <location>
        <begin position="1358"/>
        <end position="1385"/>
    </location>
</feature>
<dbReference type="EMBL" id="WIXP02000013">
    <property type="protein sequence ID" value="KAF6201042.1"/>
    <property type="molecule type" value="Genomic_DNA"/>
</dbReference>
<feature type="compositionally biased region" description="Basic and acidic residues" evidence="6">
    <location>
        <begin position="1735"/>
        <end position="1752"/>
    </location>
</feature>
<evidence type="ECO:0000256" key="2">
    <source>
        <dbReference type="ARBA" id="ARBA00022737"/>
    </source>
</evidence>
<evidence type="ECO:0000256" key="4">
    <source>
        <dbReference type="ARBA" id="ARBA00022833"/>
    </source>
</evidence>
<dbReference type="OrthoDB" id="6417347at2759"/>
<evidence type="ECO:0000313" key="8">
    <source>
        <dbReference type="EMBL" id="KAF6201042.1"/>
    </source>
</evidence>
<feature type="domain" description="C2H2-type" evidence="7">
    <location>
        <begin position="201"/>
        <end position="229"/>
    </location>
</feature>
<evidence type="ECO:0000256" key="5">
    <source>
        <dbReference type="PROSITE-ProRule" id="PRU00042"/>
    </source>
</evidence>
<dbReference type="FunFam" id="3.30.160.60:FF:000894">
    <property type="entry name" value="Uncharacterized protein, isoform C"/>
    <property type="match status" value="1"/>
</dbReference>
<protein>
    <recommendedName>
        <fullName evidence="7">C2H2-type domain-containing protein</fullName>
    </recommendedName>
</protein>
<feature type="region of interest" description="Disordered" evidence="6">
    <location>
        <begin position="1710"/>
        <end position="1802"/>
    </location>
</feature>
<evidence type="ECO:0000256" key="3">
    <source>
        <dbReference type="ARBA" id="ARBA00022771"/>
    </source>
</evidence>
<feature type="domain" description="C2H2-type" evidence="7">
    <location>
        <begin position="257"/>
        <end position="284"/>
    </location>
</feature>
<feature type="domain" description="C2H2-type" evidence="7">
    <location>
        <begin position="1090"/>
        <end position="1117"/>
    </location>
</feature>
<evidence type="ECO:0000313" key="9">
    <source>
        <dbReference type="Proteomes" id="UP000466442"/>
    </source>
</evidence>
<feature type="compositionally biased region" description="Acidic residues" evidence="6">
    <location>
        <begin position="1710"/>
        <end position="1719"/>
    </location>
</feature>
<feature type="region of interest" description="Disordered" evidence="6">
    <location>
        <begin position="485"/>
        <end position="505"/>
    </location>
</feature>
<dbReference type="GO" id="GO:0008270">
    <property type="term" value="F:zinc ion binding"/>
    <property type="evidence" value="ECO:0007669"/>
    <property type="project" value="UniProtKB-KW"/>
</dbReference>
<organism evidence="8 9">
    <name type="scientific">Apolygus lucorum</name>
    <name type="common">Small green plant bug</name>
    <name type="synonym">Lygocoris lucorum</name>
    <dbReference type="NCBI Taxonomy" id="248454"/>
    <lineage>
        <taxon>Eukaryota</taxon>
        <taxon>Metazoa</taxon>
        <taxon>Ecdysozoa</taxon>
        <taxon>Arthropoda</taxon>
        <taxon>Hexapoda</taxon>
        <taxon>Insecta</taxon>
        <taxon>Pterygota</taxon>
        <taxon>Neoptera</taxon>
        <taxon>Paraneoptera</taxon>
        <taxon>Hemiptera</taxon>
        <taxon>Heteroptera</taxon>
        <taxon>Panheteroptera</taxon>
        <taxon>Cimicomorpha</taxon>
        <taxon>Miridae</taxon>
        <taxon>Mirini</taxon>
        <taxon>Apolygus</taxon>
    </lineage>
</organism>
<feature type="compositionally biased region" description="Polar residues" evidence="6">
    <location>
        <begin position="567"/>
        <end position="584"/>
    </location>
</feature>
<feature type="domain" description="C2H2-type" evidence="7">
    <location>
        <begin position="1238"/>
        <end position="1265"/>
    </location>
</feature>
<evidence type="ECO:0000256" key="1">
    <source>
        <dbReference type="ARBA" id="ARBA00022723"/>
    </source>
</evidence>
<feature type="compositionally biased region" description="Acidic residues" evidence="6">
    <location>
        <begin position="69"/>
        <end position="82"/>
    </location>
</feature>
<sequence>MIRVASSQASLKLSCKLVDLKELYLIMAAPSMVTRSGDSLIVRSVVSGDTLFGTEVKENTEDFNYYDPSDSEADGECEEEDDEELPQCKVKRNYSCPQCEYYTQNPRFYLYHQKQVHNHKIKIYECEHCLYASKHSQKLQRHVHMVHVMGAGKRKEKTRAKVKSKLRTEASSVVTPSDIYEMEEQQDDDEPIYDENGSQIFKCSVCDMTSKNRVMVSRHERLVHLKKKFYRCGKCNYVTHMKARYTKHVKYHSMPMIKCDLCDFRTPYKWNLDRHNKNHTGDGPFRCSICNFTAEIKQSLTVHEMNHHIPPVGHLVMNNNNRRRLKVGASDTMGLVTEEDQIEQSELELLRLEREGGPYDQNPADFVQAQLDIPNDSVSGCETPSGSGQFPESGRPHLIQIQKYSCKACDFKGNLGEVQRHEQEKHQITGIFPEKKKRPIPNLIPIQSQKPLTRQSAELTKENVNKFCGNGTVKDFTSLVNEEFRLKEPSQSTRSKSPDLPDHDKKTEFFKKKNASFFDKLKEKLMTSANIEGTLTCTFCGHEAKCLSEHMKHQKSHIPGERDDQSESSIGSQGTNSAESSSTRCQHCRHRCKSSADLMVHLQTCKDAPVPVPIPAIKVETDETLDEGEPAEEGPHPMENKVFIWNNLTENSHNYSVEDSYTRSDKSSPNPSVKPITEEKAFVGIEVKPGYGTTTNDGQEETITSKDVNTKKVFKCPHCSFWASTASRFHVHIVGHLNKRPFQCSLCHYSSNWRWDITKHIRLKTIRDPSHEKAKVLLTDETGRRNYSKYNKYLTTMKMENQQAPKLPRRILPKDGVQPSASHSNHGSKRPTDSADECDSSPKKKPHVENKKTMWKCKKCYFRDNDREVVLEHVRDHYRNAAAGAKKKKNAAGKPSSSKKEDETGRQTEIKSEPDVSCPEFMCETCPFTCSVWNELESHSEKHFVCTVNGKQFKCRFCSFYAQDNEELSAHLDSHGDAENSEYSEGKSAHACLLCPYVAINKTQLVFHRKRHDSQSDSLHKCYKCSYGAPNNTILALHVRLHGRHNSDGFDSKTSGSVKLPADISKIDTSAFPDIPMVWVSKPMGISKMFKCRFCPHINMRKSNIQEHEKMHKGAASPSSGPQHKCPDCNYICNNAGVLSAHFKVHQALYGQIVGVVDSSKPDDEQISDMKERLSQYERILNSKDIQSGSSEIEETPPKSEREPDDRILRFCNVCPARFLFEKEMKIHMRFHELKLLFKCESCTYTARQKQHLEAHYKVHTDEYQERTNVLTEVYDTDPNNPRPKIAAVYGSKDSRESLWVVLKNEEEDGQAESKERLLDSKMPGLPKQFTCTKCPAEFFKSVALSYHETLHGGPGPHKCKFCDYAVKTYGNLIKHEAVHKGQSPRKFKTEVPSSGTELYKQKAEAVAAASKSPAKSPPPMPLTMDPEFGILIHGSPEFIYPTYLKNGKPKEKRYKCHRCPSAFEKREQYKIHLSLHGSKQRYSCERCDYSVKYYANYTQHVKKHDMCDASHKERKLSVFSDENNEEMEFEESDCYNGVKRSSIERGSKTMKMSTADQQALMIMQTRNLANSSTINDKEVVSRCPYCPYTNNRKDGVSSHIRCHSNPRGGPYVCKFCDYTVPQLHFLRDHMKVHFNLPKFVKPDAYMKVEHMEIWAEPLDPSQEEEKFLVFKDKGEKVTDERFLPKMYHPDLDNMKGRVYINLRTGEEEIELDEEDEEKEQQKVNGVLREEDEEYTKRRDEDDSDEPNKMDVDNVANGDVQDGGTDYSKFSTCSDSECSEMSLHSKPALPSEPTEDTKPNKD</sequence>
<dbReference type="Gene3D" id="3.30.160.60">
    <property type="entry name" value="Classic Zinc Finger"/>
    <property type="match status" value="10"/>
</dbReference>
<keyword evidence="9" id="KW-1185">Reference proteome</keyword>
<evidence type="ECO:0000259" key="7">
    <source>
        <dbReference type="PROSITE" id="PS50157"/>
    </source>
</evidence>
<dbReference type="SMART" id="SM00355">
    <property type="entry name" value="ZnF_C2H2"/>
    <property type="match status" value="26"/>
</dbReference>
<keyword evidence="3 5" id="KW-0863">Zinc-finger</keyword>
<dbReference type="InterPro" id="IPR013087">
    <property type="entry name" value="Znf_C2H2_type"/>
</dbReference>
<dbReference type="SUPFAM" id="SSF57667">
    <property type="entry name" value="beta-beta-alpha zinc fingers"/>
    <property type="match status" value="6"/>
</dbReference>
<feature type="compositionally biased region" description="Basic and acidic residues" evidence="6">
    <location>
        <begin position="496"/>
        <end position="505"/>
    </location>
</feature>
<feature type="domain" description="C2H2-type" evidence="7">
    <location>
        <begin position="1330"/>
        <end position="1357"/>
    </location>
</feature>
<feature type="domain" description="C2H2-type" evidence="7">
    <location>
        <begin position="1455"/>
        <end position="1482"/>
    </location>
</feature>
<dbReference type="PROSITE" id="PS00028">
    <property type="entry name" value="ZINC_FINGER_C2H2_1"/>
    <property type="match status" value="7"/>
</dbReference>
<feature type="region of interest" description="Disordered" evidence="6">
    <location>
        <begin position="800"/>
        <end position="847"/>
    </location>
</feature>
<gene>
    <name evidence="8" type="ORF">GE061_005489</name>
</gene>
<comment type="caution">
    <text evidence="8">The sequence shown here is derived from an EMBL/GenBank/DDBJ whole genome shotgun (WGS) entry which is preliminary data.</text>
</comment>
<keyword evidence="1" id="KW-0479">Metal-binding</keyword>
<keyword evidence="4" id="KW-0862">Zinc</keyword>
<feature type="region of interest" description="Disordered" evidence="6">
    <location>
        <begin position="882"/>
        <end position="912"/>
    </location>
</feature>
<reference evidence="8" key="1">
    <citation type="journal article" date="2021" name="Mol. Ecol. Resour.">
        <title>Apolygus lucorum genome provides insights into omnivorousness and mesophyll feeding.</title>
        <authorList>
            <person name="Liu Y."/>
            <person name="Liu H."/>
            <person name="Wang H."/>
            <person name="Huang T."/>
            <person name="Liu B."/>
            <person name="Yang B."/>
            <person name="Yin L."/>
            <person name="Li B."/>
            <person name="Zhang Y."/>
            <person name="Zhang S."/>
            <person name="Jiang F."/>
            <person name="Zhang X."/>
            <person name="Ren Y."/>
            <person name="Wang B."/>
            <person name="Wang S."/>
            <person name="Lu Y."/>
            <person name="Wu K."/>
            <person name="Fan W."/>
            <person name="Wang G."/>
        </authorList>
    </citation>
    <scope>NUCLEOTIDE SEQUENCE</scope>
    <source>
        <strain evidence="8">12Hb</strain>
    </source>
</reference>
<accession>A0A8S9WWD4</accession>
<evidence type="ECO:0000256" key="6">
    <source>
        <dbReference type="SAM" id="MobiDB-lite"/>
    </source>
</evidence>
<name>A0A8S9WWD4_APOLU</name>
<proteinExistence type="predicted"/>
<dbReference type="InterPro" id="IPR036236">
    <property type="entry name" value="Znf_C2H2_sf"/>
</dbReference>
<dbReference type="PROSITE" id="PS50157">
    <property type="entry name" value="ZINC_FINGER_C2H2_2"/>
    <property type="match status" value="7"/>
</dbReference>
<feature type="compositionally biased region" description="Basic and acidic residues" evidence="6">
    <location>
        <begin position="898"/>
        <end position="912"/>
    </location>
</feature>